<evidence type="ECO:0000256" key="2">
    <source>
        <dbReference type="ARBA" id="ARBA00004246"/>
    </source>
</evidence>
<keyword evidence="12" id="KW-0547">Nucleotide-binding</keyword>
<evidence type="ECO:0000256" key="7">
    <source>
        <dbReference type="ARBA" id="ARBA00022481"/>
    </source>
</evidence>
<keyword evidence="7" id="KW-0488">Methylation</keyword>
<evidence type="ECO:0000256" key="25">
    <source>
        <dbReference type="SAM" id="MobiDB-lite"/>
    </source>
</evidence>
<dbReference type="GeneTree" id="ENSGT00940000159527"/>
<dbReference type="InterPro" id="IPR014020">
    <property type="entry name" value="Tensin_C2-dom"/>
</dbReference>
<comment type="catalytic activity">
    <reaction evidence="21">
        <text>L-seryl-[protein] + ATP = O-phospho-L-seryl-[protein] + ADP + H(+)</text>
        <dbReference type="Rhea" id="RHEA:17989"/>
        <dbReference type="Rhea" id="RHEA-COMP:9863"/>
        <dbReference type="Rhea" id="RHEA-COMP:11604"/>
        <dbReference type="ChEBI" id="CHEBI:15378"/>
        <dbReference type="ChEBI" id="CHEBI:29999"/>
        <dbReference type="ChEBI" id="CHEBI:30616"/>
        <dbReference type="ChEBI" id="CHEBI:83421"/>
        <dbReference type="ChEBI" id="CHEBI:456216"/>
        <dbReference type="EC" id="2.7.11.1"/>
    </reaction>
</comment>
<dbReference type="Pfam" id="PF10409">
    <property type="entry name" value="PTEN_C2"/>
    <property type="match status" value="1"/>
</dbReference>
<dbReference type="FunFam" id="1.10.287.110:FF:000002">
    <property type="entry name" value="putative tyrosine-protein phosphatase auxilin isoform X2"/>
    <property type="match status" value="1"/>
</dbReference>
<dbReference type="Gene3D" id="2.60.40.1110">
    <property type="match status" value="1"/>
</dbReference>
<dbReference type="PROSITE" id="PS51181">
    <property type="entry name" value="PPASE_TENSIN"/>
    <property type="match status" value="1"/>
</dbReference>
<dbReference type="GO" id="GO:0072583">
    <property type="term" value="P:clathrin-dependent endocytosis"/>
    <property type="evidence" value="ECO:0007669"/>
    <property type="project" value="TreeGrafter"/>
</dbReference>
<dbReference type="PROSITE" id="PS51182">
    <property type="entry name" value="C2_TENSIN"/>
    <property type="match status" value="1"/>
</dbReference>
<dbReference type="PANTHER" id="PTHR23172:SF34">
    <property type="entry name" value="CYCLIN-G-ASSOCIATED KINASE"/>
    <property type="match status" value="1"/>
</dbReference>
<dbReference type="PROSITE" id="PS50011">
    <property type="entry name" value="PROTEIN_KINASE_DOM"/>
    <property type="match status" value="1"/>
</dbReference>
<evidence type="ECO:0000259" key="28">
    <source>
        <dbReference type="PROSITE" id="PS51181"/>
    </source>
</evidence>
<evidence type="ECO:0000259" key="27">
    <source>
        <dbReference type="PROSITE" id="PS50076"/>
    </source>
</evidence>
<keyword evidence="16" id="KW-0007">Acetylation</keyword>
<protein>
    <recommendedName>
        <fullName evidence="23">Cyclin-G-associated kinase</fullName>
        <ecNumber evidence="6">2.7.11.1</ecNumber>
    </recommendedName>
    <alternativeName>
        <fullName evidence="24">DnaJ homolog subfamily C member 26</fullName>
    </alternativeName>
</protein>
<dbReference type="InterPro" id="IPR035892">
    <property type="entry name" value="C2_domain_sf"/>
</dbReference>
<sequence>VMGDMFPCGFAFVYEAHDLGNGREYALKRLLSNEEEKNRAIIQEVCFMKKLSGHPNIVQFSSAASIGKEESDTGQAEYLILTELCKGQLVEFLKRAEAKGSLACDTVLKIFYQSCRAVQHMHKQKPPITHRDLKVENLLVSNQGTIKLCDFGSATSIAHYPDYSWSAQKRAMVEEEITRNTTPMYRTPEIIDLYSNYPINEKQDIWALGCILYLLCFKQHPFEDGAKLAIVNGKYSIPENDTKYTVFHDLIRNTMKINPEERLTITEVVNQLQEIAAARNINPKSPVTELLEHNGGLGNSVPARTTASSPQLKFALFFSLANENDVSPPGGFFDILKGGTERFLTNIKDTSSKMIQSVANYAKGDLDISYVTSRIAVMSFPAEGVESAIKNNIEDVRLFLDSHHPGHYAVYNLSQRTYRSSRFHNRVSECGWPARRAPSLRNLFNICKNMHLWLKQDQKNICVVHCLDGRAASAVVVCSFLCFCRLFSTAEAAVYMFSMKRSPPGIWPSHKRCVEYMCDMMAEEPIIPHNKPIVIKSIVMTPVPLFNKQRSACRPFCEVYMGDSRVMTTSQEYDKLREFKIEDGKAIIPLGLSVQGDVLIVIFHARSTLGGRLQAKMTSMKMFQIQFHTGFVPRNATLVKFAKYDLDACDIQEKYPDLFQVTLEVEVEPRDKVSSKVPPWENFVTKGLNPKILFSSREEQQEMLSKFGKPELPRQPGSTAQYDAEEATPDPGAESMDAADKTSLQSENVFFETLDWQGECISSFFFIKEQSPNEDDHSGLVDESGPSEDEFAVFSSARSAAKVDEEPESPAQLEEKNTVNFFFEADFGAASEQPIESSEVDNVDLLGLDTDEPCEAAPPTIELKSSSSNADLLNDLFAGSTSEMPQDLSTDLIGGEEDFFFSGAPLPSVEPVPVSSTAHTSAGMYDIFEIRKRNKMYLSQGNVPPESSKVSSSASQPDLMSSWDTWASNNNTMPPQSNKPSFGATAQSNTFHTLKKDFQLDLKDRNRKISCPLGEFCYSLKQKQSKTQQSKPQQPKPMAQGKPNYNVAFSVIGSREERGIRGPGFGPKPKVSMNDFQDLLSDQGFSSTMDKKGPKTIAEMRREELTKEMDPLKLKILDWIEGKERNIRALLSTLHTVLWEGETKWKPVGMADIVQPDQVKKSYRKAVLVVHPDKATGQSYEQHAKMIFMELNDAWSEFENQGSKALF</sequence>
<dbReference type="InterPro" id="IPR029021">
    <property type="entry name" value="Prot-tyrosine_phosphatase-like"/>
</dbReference>
<dbReference type="SUPFAM" id="SSF56112">
    <property type="entry name" value="Protein kinase-like (PK-like)"/>
    <property type="match status" value="1"/>
</dbReference>
<dbReference type="InterPro" id="IPR008271">
    <property type="entry name" value="Ser/Thr_kinase_AS"/>
</dbReference>
<dbReference type="Gene3D" id="3.90.190.10">
    <property type="entry name" value="Protein tyrosine phosphatase superfamily"/>
    <property type="match status" value="1"/>
</dbReference>
<feature type="region of interest" description="Disordered" evidence="25">
    <location>
        <begin position="939"/>
        <end position="985"/>
    </location>
</feature>
<dbReference type="Pfam" id="PF00069">
    <property type="entry name" value="Pkinase"/>
    <property type="match status" value="1"/>
</dbReference>
<feature type="compositionally biased region" description="Low complexity" evidence="25">
    <location>
        <begin position="1022"/>
        <end position="1037"/>
    </location>
</feature>
<evidence type="ECO:0000256" key="15">
    <source>
        <dbReference type="ARBA" id="ARBA00022949"/>
    </source>
</evidence>
<dbReference type="SUPFAM" id="SSF49562">
    <property type="entry name" value="C2 domain (Calcium/lipid-binding domain, CaLB)"/>
    <property type="match status" value="1"/>
</dbReference>
<feature type="domain" description="J" evidence="27">
    <location>
        <begin position="1143"/>
        <end position="1207"/>
    </location>
</feature>
<keyword evidence="31" id="KW-1185">Reference proteome</keyword>
<dbReference type="GO" id="GO:0030276">
    <property type="term" value="F:clathrin binding"/>
    <property type="evidence" value="ECO:0007669"/>
    <property type="project" value="TreeGrafter"/>
</dbReference>
<reference evidence="31" key="1">
    <citation type="journal article" date="2006" name="Science">
        <title>Ancient noncoding elements conserved in the human genome.</title>
        <authorList>
            <person name="Venkatesh B."/>
            <person name="Kirkness E.F."/>
            <person name="Loh Y.H."/>
            <person name="Halpern A.L."/>
            <person name="Lee A.P."/>
            <person name="Johnson J."/>
            <person name="Dandona N."/>
            <person name="Viswanathan L.D."/>
            <person name="Tay A."/>
            <person name="Venter J.C."/>
            <person name="Strausberg R.L."/>
            <person name="Brenner S."/>
        </authorList>
    </citation>
    <scope>NUCLEOTIDE SEQUENCE [LARGE SCALE GENOMIC DNA]</scope>
</reference>
<evidence type="ECO:0000256" key="21">
    <source>
        <dbReference type="ARBA" id="ARBA00048679"/>
    </source>
</evidence>
<dbReference type="CDD" id="cd06257">
    <property type="entry name" value="DnaJ"/>
    <property type="match status" value="1"/>
</dbReference>
<dbReference type="AlphaFoldDB" id="A0A4W3HBY7"/>
<evidence type="ECO:0000256" key="8">
    <source>
        <dbReference type="ARBA" id="ARBA00022490"/>
    </source>
</evidence>
<dbReference type="CDD" id="cd14564">
    <property type="entry name" value="PTP_GAK"/>
    <property type="match status" value="1"/>
</dbReference>
<dbReference type="InterPro" id="IPR036869">
    <property type="entry name" value="J_dom_sf"/>
</dbReference>
<dbReference type="PANTHER" id="PTHR23172">
    <property type="entry name" value="AUXILIN/CYCLIN G-ASSOCIATED KINASE-RELATED"/>
    <property type="match status" value="1"/>
</dbReference>
<dbReference type="PROSITE" id="PS50076">
    <property type="entry name" value="DNAJ_2"/>
    <property type="match status" value="1"/>
</dbReference>
<evidence type="ECO:0000256" key="11">
    <source>
        <dbReference type="ARBA" id="ARBA00022679"/>
    </source>
</evidence>
<keyword evidence="18" id="KW-0131">Cell cycle</keyword>
<evidence type="ECO:0000256" key="23">
    <source>
        <dbReference type="ARBA" id="ARBA00068393"/>
    </source>
</evidence>
<dbReference type="FunFam" id="1.10.510.10:FF:000228">
    <property type="entry name" value="cyclin-G-associated kinase isoform X1"/>
    <property type="match status" value="1"/>
</dbReference>
<comment type="subcellular location">
    <subcellularLocation>
        <location evidence="2">Cell junction</location>
        <location evidence="2">Focal adhesion</location>
    </subcellularLocation>
    <subcellularLocation>
        <location evidence="3">Cytoplasm</location>
        <location evidence="3">Perinuclear region</location>
    </subcellularLocation>
    <subcellularLocation>
        <location evidence="1">Cytoplasmic vesicle</location>
        <location evidence="1">Clathrin-coated vesicle</location>
    </subcellularLocation>
    <subcellularLocation>
        <location evidence="4">Golgi apparatus</location>
        <location evidence="4">trans-Golgi network</location>
    </subcellularLocation>
</comment>
<keyword evidence="8" id="KW-0963">Cytoplasm</keyword>
<dbReference type="GO" id="GO:0005794">
    <property type="term" value="C:Golgi apparatus"/>
    <property type="evidence" value="ECO:0007669"/>
    <property type="project" value="UniProtKB-SubCell"/>
</dbReference>
<comment type="catalytic activity">
    <reaction evidence="20">
        <text>L-threonyl-[protein] + ATP = O-phospho-L-threonyl-[protein] + ADP + H(+)</text>
        <dbReference type="Rhea" id="RHEA:46608"/>
        <dbReference type="Rhea" id="RHEA-COMP:11060"/>
        <dbReference type="Rhea" id="RHEA-COMP:11605"/>
        <dbReference type="ChEBI" id="CHEBI:15378"/>
        <dbReference type="ChEBI" id="CHEBI:30013"/>
        <dbReference type="ChEBI" id="CHEBI:30616"/>
        <dbReference type="ChEBI" id="CHEBI:61977"/>
        <dbReference type="ChEBI" id="CHEBI:456216"/>
        <dbReference type="EC" id="2.7.11.1"/>
    </reaction>
</comment>
<dbReference type="GO" id="GO:0048471">
    <property type="term" value="C:perinuclear region of cytoplasm"/>
    <property type="evidence" value="ECO:0007669"/>
    <property type="project" value="UniProtKB-SubCell"/>
</dbReference>
<dbReference type="SMART" id="SM00220">
    <property type="entry name" value="S_TKc"/>
    <property type="match status" value="1"/>
</dbReference>
<dbReference type="Gene3D" id="1.10.510.10">
    <property type="entry name" value="Transferase(Phosphotransferase) domain 1"/>
    <property type="match status" value="1"/>
</dbReference>
<keyword evidence="10" id="KW-0597">Phosphoprotein</keyword>
<feature type="region of interest" description="Disordered" evidence="25">
    <location>
        <begin position="704"/>
        <end position="739"/>
    </location>
</feature>
<feature type="region of interest" description="Disordered" evidence="25">
    <location>
        <begin position="1022"/>
        <end position="1043"/>
    </location>
</feature>
<evidence type="ECO:0000256" key="18">
    <source>
        <dbReference type="ARBA" id="ARBA00023306"/>
    </source>
</evidence>
<dbReference type="InterPro" id="IPR011009">
    <property type="entry name" value="Kinase-like_dom_sf"/>
</dbReference>
<evidence type="ECO:0000256" key="24">
    <source>
        <dbReference type="ARBA" id="ARBA00076380"/>
    </source>
</evidence>
<keyword evidence="14" id="KW-0067">ATP-binding</keyword>
<evidence type="ECO:0000256" key="22">
    <source>
        <dbReference type="ARBA" id="ARBA00054326"/>
    </source>
</evidence>
<dbReference type="CDD" id="cd14036">
    <property type="entry name" value="STKc_GAK"/>
    <property type="match status" value="1"/>
</dbReference>
<evidence type="ECO:0000256" key="12">
    <source>
        <dbReference type="ARBA" id="ARBA00022741"/>
    </source>
</evidence>
<evidence type="ECO:0000256" key="19">
    <source>
        <dbReference type="ARBA" id="ARBA00023329"/>
    </source>
</evidence>
<dbReference type="SMART" id="SM00271">
    <property type="entry name" value="DnaJ"/>
    <property type="match status" value="1"/>
</dbReference>
<evidence type="ECO:0000256" key="14">
    <source>
        <dbReference type="ARBA" id="ARBA00022840"/>
    </source>
</evidence>
<evidence type="ECO:0000256" key="3">
    <source>
        <dbReference type="ARBA" id="ARBA00004556"/>
    </source>
</evidence>
<organism evidence="30 31">
    <name type="scientific">Callorhinchus milii</name>
    <name type="common">Ghost shark</name>
    <dbReference type="NCBI Taxonomy" id="7868"/>
    <lineage>
        <taxon>Eukaryota</taxon>
        <taxon>Metazoa</taxon>
        <taxon>Chordata</taxon>
        <taxon>Craniata</taxon>
        <taxon>Vertebrata</taxon>
        <taxon>Chondrichthyes</taxon>
        <taxon>Holocephali</taxon>
        <taxon>Chimaeriformes</taxon>
        <taxon>Callorhinchidae</taxon>
        <taxon>Callorhinchus</taxon>
    </lineage>
</organism>
<evidence type="ECO:0000256" key="4">
    <source>
        <dbReference type="ARBA" id="ARBA00004601"/>
    </source>
</evidence>
<keyword evidence="11" id="KW-0808">Transferase</keyword>
<dbReference type="GO" id="GO:0030136">
    <property type="term" value="C:clathrin-coated vesicle"/>
    <property type="evidence" value="ECO:0007669"/>
    <property type="project" value="UniProtKB-SubCell"/>
</dbReference>
<dbReference type="FunFam" id="2.60.40.1110:FF:000001">
    <property type="entry name" value="cyclin-G-associated kinase isoform X2"/>
    <property type="match status" value="1"/>
</dbReference>
<feature type="domain" description="Phosphatase tensin-type" evidence="28">
    <location>
        <begin position="357"/>
        <end position="524"/>
    </location>
</feature>
<dbReference type="Proteomes" id="UP000314986">
    <property type="component" value="Unassembled WGS sequence"/>
</dbReference>
<feature type="domain" description="Protein kinase" evidence="26">
    <location>
        <begin position="1"/>
        <end position="276"/>
    </location>
</feature>
<reference evidence="31" key="2">
    <citation type="journal article" date="2007" name="PLoS Biol.">
        <title>Survey sequencing and comparative analysis of the elephant shark (Callorhinchus milii) genome.</title>
        <authorList>
            <person name="Venkatesh B."/>
            <person name="Kirkness E.F."/>
            <person name="Loh Y.H."/>
            <person name="Halpern A.L."/>
            <person name="Lee A.P."/>
            <person name="Johnson J."/>
            <person name="Dandona N."/>
            <person name="Viswanathan L.D."/>
            <person name="Tay A."/>
            <person name="Venter J.C."/>
            <person name="Strausberg R.L."/>
            <person name="Brenner S."/>
        </authorList>
    </citation>
    <scope>NUCLEOTIDE SEQUENCE [LARGE SCALE GENOMIC DNA]</scope>
</reference>
<dbReference type="FunFam" id="3.90.190.10:FF:000008">
    <property type="entry name" value="putative tyrosine-protein phosphatase auxilin isoform X2"/>
    <property type="match status" value="1"/>
</dbReference>
<dbReference type="Ensembl" id="ENSCMIT00000014706.1">
    <property type="protein sequence ID" value="ENSCMIP00000014398.1"/>
    <property type="gene ID" value="ENSCMIG00000007121.1"/>
</dbReference>
<evidence type="ECO:0000256" key="9">
    <source>
        <dbReference type="ARBA" id="ARBA00022527"/>
    </source>
</evidence>
<keyword evidence="13" id="KW-0418">Kinase</keyword>
<evidence type="ECO:0000256" key="17">
    <source>
        <dbReference type="ARBA" id="ARBA00023034"/>
    </source>
</evidence>
<evidence type="ECO:0000313" key="31">
    <source>
        <dbReference type="Proteomes" id="UP000314986"/>
    </source>
</evidence>
<dbReference type="GO" id="GO:0072318">
    <property type="term" value="P:clathrin coat disassembly"/>
    <property type="evidence" value="ECO:0007669"/>
    <property type="project" value="TreeGrafter"/>
</dbReference>
<reference evidence="30" key="5">
    <citation type="submission" date="2025-09" db="UniProtKB">
        <authorList>
            <consortium name="Ensembl"/>
        </authorList>
    </citation>
    <scope>IDENTIFICATION</scope>
</reference>
<comment type="function">
    <text evidence="22">Associates with cyclin G and CDK5. Seems to act as an auxilin homolog that is involved in the uncoating of clathrin-coated vesicles by Hsc70 in non-neuronal cells. Expression oscillates slightly during the cell cycle, peaking at G1. May play a role in clathrin-mediated endocytosis and intracellular trafficking, and in the dynamics of clathrin assembly/disassembly.</text>
</comment>
<evidence type="ECO:0000259" key="29">
    <source>
        <dbReference type="PROSITE" id="PS51182"/>
    </source>
</evidence>
<proteinExistence type="inferred from homology"/>
<dbReference type="InterPro" id="IPR029023">
    <property type="entry name" value="Tensin_phosphatase"/>
</dbReference>
<evidence type="ECO:0000256" key="1">
    <source>
        <dbReference type="ARBA" id="ARBA00004132"/>
    </source>
</evidence>
<evidence type="ECO:0000256" key="6">
    <source>
        <dbReference type="ARBA" id="ARBA00012513"/>
    </source>
</evidence>
<keyword evidence="15" id="KW-0965">Cell junction</keyword>
<dbReference type="SMART" id="SM01326">
    <property type="entry name" value="PTEN_C2"/>
    <property type="match status" value="1"/>
</dbReference>
<feature type="region of interest" description="Disordered" evidence="25">
    <location>
        <begin position="772"/>
        <end position="816"/>
    </location>
</feature>
<reference evidence="31" key="3">
    <citation type="journal article" date="2014" name="Nature">
        <title>Elephant shark genome provides unique insights into gnathostome evolution.</title>
        <authorList>
            <consortium name="International Elephant Shark Genome Sequencing Consortium"/>
            <person name="Venkatesh B."/>
            <person name="Lee A.P."/>
            <person name="Ravi V."/>
            <person name="Maurya A.K."/>
            <person name="Lian M.M."/>
            <person name="Swann J.B."/>
            <person name="Ohta Y."/>
            <person name="Flajnik M.F."/>
            <person name="Sutoh Y."/>
            <person name="Kasahara M."/>
            <person name="Hoon S."/>
            <person name="Gangu V."/>
            <person name="Roy S.W."/>
            <person name="Irimia M."/>
            <person name="Korzh V."/>
            <person name="Kondrychyn I."/>
            <person name="Lim Z.W."/>
            <person name="Tay B.H."/>
            <person name="Tohari S."/>
            <person name="Kong K.W."/>
            <person name="Ho S."/>
            <person name="Lorente-Galdos B."/>
            <person name="Quilez J."/>
            <person name="Marques-Bonet T."/>
            <person name="Raney B.J."/>
            <person name="Ingham P.W."/>
            <person name="Tay A."/>
            <person name="Hillier L.W."/>
            <person name="Minx P."/>
            <person name="Boehm T."/>
            <person name="Wilson R.K."/>
            <person name="Brenner S."/>
            <person name="Warren W.C."/>
        </authorList>
    </citation>
    <scope>NUCLEOTIDE SEQUENCE [LARGE SCALE GENOMIC DNA]</scope>
</reference>
<feature type="compositionally biased region" description="Polar residues" evidence="25">
    <location>
        <begin position="956"/>
        <end position="985"/>
    </location>
</feature>
<evidence type="ECO:0000256" key="16">
    <source>
        <dbReference type="ARBA" id="ARBA00022990"/>
    </source>
</evidence>
<dbReference type="GO" id="GO:0005524">
    <property type="term" value="F:ATP binding"/>
    <property type="evidence" value="ECO:0007669"/>
    <property type="project" value="UniProtKB-KW"/>
</dbReference>
<comment type="similarity">
    <text evidence="5">Belongs to the protein kinase superfamily. AGC Ser/Thr protein kinase family. PKC subfamily.</text>
</comment>
<dbReference type="InterPro" id="IPR000719">
    <property type="entry name" value="Prot_kinase_dom"/>
</dbReference>
<dbReference type="PROSITE" id="PS00108">
    <property type="entry name" value="PROTEIN_KINASE_ST"/>
    <property type="match status" value="1"/>
</dbReference>
<dbReference type="SUPFAM" id="SSF46565">
    <property type="entry name" value="Chaperone J-domain"/>
    <property type="match status" value="1"/>
</dbReference>
<dbReference type="GO" id="GO:0005925">
    <property type="term" value="C:focal adhesion"/>
    <property type="evidence" value="ECO:0007669"/>
    <property type="project" value="UniProtKB-SubCell"/>
</dbReference>
<reference evidence="30" key="4">
    <citation type="submission" date="2025-08" db="UniProtKB">
        <authorList>
            <consortium name="Ensembl"/>
        </authorList>
    </citation>
    <scope>IDENTIFICATION</scope>
</reference>
<accession>A0A4W3HBY7</accession>
<name>A0A4W3HBY7_CALMI</name>
<evidence type="ECO:0000256" key="10">
    <source>
        <dbReference type="ARBA" id="ARBA00022553"/>
    </source>
</evidence>
<dbReference type="GO" id="GO:0004674">
    <property type="term" value="F:protein serine/threonine kinase activity"/>
    <property type="evidence" value="ECO:0007669"/>
    <property type="project" value="UniProtKB-KW"/>
</dbReference>
<evidence type="ECO:0000259" key="26">
    <source>
        <dbReference type="PROSITE" id="PS50011"/>
    </source>
</evidence>
<keyword evidence="9" id="KW-0723">Serine/threonine-protein kinase</keyword>
<dbReference type="SUPFAM" id="SSF52799">
    <property type="entry name" value="(Phosphotyrosine protein) phosphatases II"/>
    <property type="match status" value="1"/>
</dbReference>
<evidence type="ECO:0000313" key="30">
    <source>
        <dbReference type="Ensembl" id="ENSCMIP00000014398.1"/>
    </source>
</evidence>
<feature type="domain" description="C2 tensin-type" evidence="29">
    <location>
        <begin position="530"/>
        <end position="668"/>
    </location>
</feature>
<evidence type="ECO:0000256" key="13">
    <source>
        <dbReference type="ARBA" id="ARBA00022777"/>
    </source>
</evidence>
<keyword evidence="19" id="KW-0968">Cytoplasmic vesicle</keyword>
<dbReference type="InterPro" id="IPR001623">
    <property type="entry name" value="DnaJ_domain"/>
</dbReference>
<keyword evidence="17" id="KW-0333">Golgi apparatus</keyword>
<evidence type="ECO:0000256" key="20">
    <source>
        <dbReference type="ARBA" id="ARBA00047899"/>
    </source>
</evidence>
<dbReference type="EC" id="2.7.11.1" evidence="6"/>
<evidence type="ECO:0000256" key="5">
    <source>
        <dbReference type="ARBA" id="ARBA00005490"/>
    </source>
</evidence>
<dbReference type="Gene3D" id="1.10.287.110">
    <property type="entry name" value="DnaJ domain"/>
    <property type="match status" value="1"/>
</dbReference>